<name>A0ABT8F5S8_9BACT</name>
<sequence length="129" mass="15424">MFAFVIMPNHIHLIWRINENNGKETARGSFMKFTAHEFKRILKGKGDLLSQYAVNATNKKYEFWQRDSLSVPLYTREVAYQKMEYIHLNPLAEHWQLATNPCEYQYSTAKFYELGVKEFSFIKDLRDEF</sequence>
<evidence type="ECO:0000313" key="1">
    <source>
        <dbReference type="EMBL" id="MDN4165740.1"/>
    </source>
</evidence>
<dbReference type="Proteomes" id="UP001168552">
    <property type="component" value="Unassembled WGS sequence"/>
</dbReference>
<accession>A0ABT8F5S8</accession>
<proteinExistence type="predicted"/>
<comment type="caution">
    <text evidence="1">The sequence shown here is derived from an EMBL/GenBank/DDBJ whole genome shotgun (WGS) entry which is preliminary data.</text>
</comment>
<evidence type="ECO:0000313" key="2">
    <source>
        <dbReference type="Proteomes" id="UP001168552"/>
    </source>
</evidence>
<keyword evidence="2" id="KW-1185">Reference proteome</keyword>
<dbReference type="RefSeq" id="WP_406682488.1">
    <property type="nucleotide sequence ID" value="NZ_JAUHJS010000004.1"/>
</dbReference>
<dbReference type="Gene3D" id="3.30.70.1290">
    <property type="entry name" value="Transposase IS200-like"/>
    <property type="match status" value="1"/>
</dbReference>
<organism evidence="1 2">
    <name type="scientific">Shiella aurantiaca</name>
    <dbReference type="NCBI Taxonomy" id="3058365"/>
    <lineage>
        <taxon>Bacteria</taxon>
        <taxon>Pseudomonadati</taxon>
        <taxon>Bacteroidota</taxon>
        <taxon>Cytophagia</taxon>
        <taxon>Cytophagales</taxon>
        <taxon>Shiellaceae</taxon>
        <taxon>Shiella</taxon>
    </lineage>
</organism>
<gene>
    <name evidence="1" type="ORF">QWY31_09515</name>
</gene>
<reference evidence="1" key="1">
    <citation type="submission" date="2023-06" db="EMBL/GenBank/DDBJ databases">
        <title>Cytophagales bacterium Strain LB-30, isolated from soil.</title>
        <authorList>
            <person name="Liu B."/>
        </authorList>
    </citation>
    <scope>NUCLEOTIDE SEQUENCE</scope>
    <source>
        <strain evidence="1">LB-30</strain>
    </source>
</reference>
<dbReference type="SUPFAM" id="SSF143422">
    <property type="entry name" value="Transposase IS200-like"/>
    <property type="match status" value="1"/>
</dbReference>
<dbReference type="InterPro" id="IPR036515">
    <property type="entry name" value="Transposase_17_sf"/>
</dbReference>
<protein>
    <submittedName>
        <fullName evidence="1">Transposase</fullName>
    </submittedName>
</protein>
<dbReference type="EMBL" id="JAUHJS010000004">
    <property type="protein sequence ID" value="MDN4165740.1"/>
    <property type="molecule type" value="Genomic_DNA"/>
</dbReference>